<name>A0ABP8CD55_9ACTN</name>
<gene>
    <name evidence="2" type="ORF">GCM10022254_50170</name>
</gene>
<keyword evidence="3" id="KW-1185">Reference proteome</keyword>
<evidence type="ECO:0000313" key="2">
    <source>
        <dbReference type="EMBL" id="GAA4237615.1"/>
    </source>
</evidence>
<comment type="caution">
    <text evidence="2">The sequence shown here is derived from an EMBL/GenBank/DDBJ whole genome shotgun (WGS) entry which is preliminary data.</text>
</comment>
<sequence length="116" mass="12498">MGEVQDQFDLLSAWAEGVRDAVCDGAIDTLTLAEAATALGTLTDVIEHVAELVDLVRERGAALKESQKSNRNRKWLAVAGIALLEVEFTGNMLMVAYHLSSRARLGLIEAADDDEA</sequence>
<keyword evidence="1" id="KW-0472">Membrane</keyword>
<evidence type="ECO:0000256" key="1">
    <source>
        <dbReference type="SAM" id="Phobius"/>
    </source>
</evidence>
<organism evidence="2 3">
    <name type="scientific">Actinomadura meridiana</name>
    <dbReference type="NCBI Taxonomy" id="559626"/>
    <lineage>
        <taxon>Bacteria</taxon>
        <taxon>Bacillati</taxon>
        <taxon>Actinomycetota</taxon>
        <taxon>Actinomycetes</taxon>
        <taxon>Streptosporangiales</taxon>
        <taxon>Thermomonosporaceae</taxon>
        <taxon>Actinomadura</taxon>
    </lineage>
</organism>
<protein>
    <submittedName>
        <fullName evidence="2">Uncharacterized protein</fullName>
    </submittedName>
</protein>
<dbReference type="RefSeq" id="WP_344900752.1">
    <property type="nucleotide sequence ID" value="NZ_BAABAS010000018.1"/>
</dbReference>
<proteinExistence type="predicted"/>
<evidence type="ECO:0000313" key="3">
    <source>
        <dbReference type="Proteomes" id="UP001501710"/>
    </source>
</evidence>
<reference evidence="3" key="1">
    <citation type="journal article" date="2019" name="Int. J. Syst. Evol. Microbiol.">
        <title>The Global Catalogue of Microorganisms (GCM) 10K type strain sequencing project: providing services to taxonomists for standard genome sequencing and annotation.</title>
        <authorList>
            <consortium name="The Broad Institute Genomics Platform"/>
            <consortium name="The Broad Institute Genome Sequencing Center for Infectious Disease"/>
            <person name="Wu L."/>
            <person name="Ma J."/>
        </authorList>
    </citation>
    <scope>NUCLEOTIDE SEQUENCE [LARGE SCALE GENOMIC DNA]</scope>
    <source>
        <strain evidence="3">JCM 17440</strain>
    </source>
</reference>
<feature type="transmembrane region" description="Helical" evidence="1">
    <location>
        <begin position="75"/>
        <end position="97"/>
    </location>
</feature>
<accession>A0ABP8CD55</accession>
<dbReference type="Proteomes" id="UP001501710">
    <property type="component" value="Unassembled WGS sequence"/>
</dbReference>
<keyword evidence="1" id="KW-0812">Transmembrane</keyword>
<keyword evidence="1" id="KW-1133">Transmembrane helix</keyword>
<dbReference type="EMBL" id="BAABAS010000018">
    <property type="protein sequence ID" value="GAA4237615.1"/>
    <property type="molecule type" value="Genomic_DNA"/>
</dbReference>